<evidence type="ECO:0000256" key="1">
    <source>
        <dbReference type="ARBA" id="ARBA00001968"/>
    </source>
</evidence>
<keyword evidence="5" id="KW-1185">Reference proteome</keyword>
<sequence>MSYRLRIFLLIIISSDKEVPLVQKIKSIDPENRADIRHRKIVESNKELGHAIENEETKFEDGFEDNNITDHNSHLHVMTSSTQVNLVDYRNYRPREDWSIADILCDKEPLEKCTQINFLPMWEEDRSALKQLTLSDLLSSDMYLFTFTSIHSIELLETLVTYVSELALDAPTNKKIRDRVILTMVKIKQNMSFRAIGVLFAKFNIGITPSGLITEISASYGGRASDKHIVNESGILNKCEFNDGVMVDKGYRIESECNERLLQLVRPPFLSQKKQTTKEDAIHTAEIARARVHVERVIQRLQYKLLHGPLPWSLAPYFDDILIIVGGLTNLGLPIIHNDKFM</sequence>
<comment type="cofactor">
    <cofactor evidence="1">
        <name>a divalent metal cation</name>
        <dbReference type="ChEBI" id="CHEBI:60240"/>
    </cofactor>
</comment>
<organism evidence="4 5">
    <name type="scientific">Parnassius apollo</name>
    <name type="common">Apollo butterfly</name>
    <name type="synonym">Papilio apollo</name>
    <dbReference type="NCBI Taxonomy" id="110799"/>
    <lineage>
        <taxon>Eukaryota</taxon>
        <taxon>Metazoa</taxon>
        <taxon>Ecdysozoa</taxon>
        <taxon>Arthropoda</taxon>
        <taxon>Hexapoda</taxon>
        <taxon>Insecta</taxon>
        <taxon>Pterygota</taxon>
        <taxon>Neoptera</taxon>
        <taxon>Endopterygota</taxon>
        <taxon>Lepidoptera</taxon>
        <taxon>Glossata</taxon>
        <taxon>Ditrysia</taxon>
        <taxon>Papilionoidea</taxon>
        <taxon>Papilionidae</taxon>
        <taxon>Parnassiinae</taxon>
        <taxon>Parnassini</taxon>
        <taxon>Parnassius</taxon>
        <taxon>Parnassius</taxon>
    </lineage>
</organism>
<dbReference type="PANTHER" id="PTHR23080:SF141">
    <property type="entry name" value="TRANSPOSASE HELIX-TURN-HELIX DOMAIN-CONTAINING PROTEIN"/>
    <property type="match status" value="1"/>
</dbReference>
<dbReference type="Proteomes" id="UP000691718">
    <property type="component" value="Unassembled WGS sequence"/>
</dbReference>
<dbReference type="Pfam" id="PF13359">
    <property type="entry name" value="DDE_Tnp_4"/>
    <property type="match status" value="1"/>
</dbReference>
<gene>
    <name evidence="4" type="ORF">PAPOLLO_LOCUS27501</name>
</gene>
<feature type="domain" description="DDE Tnp4" evidence="3">
    <location>
        <begin position="201"/>
        <end position="330"/>
    </location>
</feature>
<accession>A0A8S3YAE7</accession>
<dbReference type="EMBL" id="CAJQZP010001668">
    <property type="protein sequence ID" value="CAG5058239.1"/>
    <property type="molecule type" value="Genomic_DNA"/>
</dbReference>
<dbReference type="OrthoDB" id="7331812at2759"/>
<evidence type="ECO:0000256" key="2">
    <source>
        <dbReference type="ARBA" id="ARBA00022723"/>
    </source>
</evidence>
<comment type="caution">
    <text evidence="4">The sequence shown here is derived from an EMBL/GenBank/DDBJ whole genome shotgun (WGS) entry which is preliminary data.</text>
</comment>
<dbReference type="AlphaFoldDB" id="A0A8S3YAE7"/>
<dbReference type="InterPro" id="IPR027806">
    <property type="entry name" value="HARBI1_dom"/>
</dbReference>
<evidence type="ECO:0000313" key="5">
    <source>
        <dbReference type="Proteomes" id="UP000691718"/>
    </source>
</evidence>
<keyword evidence="2" id="KW-0479">Metal-binding</keyword>
<dbReference type="PANTHER" id="PTHR23080">
    <property type="entry name" value="THAP DOMAIN PROTEIN"/>
    <property type="match status" value="1"/>
</dbReference>
<evidence type="ECO:0000259" key="3">
    <source>
        <dbReference type="Pfam" id="PF13359"/>
    </source>
</evidence>
<reference evidence="4" key="1">
    <citation type="submission" date="2021-04" db="EMBL/GenBank/DDBJ databases">
        <authorList>
            <person name="Tunstrom K."/>
        </authorList>
    </citation>
    <scope>NUCLEOTIDE SEQUENCE</scope>
</reference>
<dbReference type="GO" id="GO:0046872">
    <property type="term" value="F:metal ion binding"/>
    <property type="evidence" value="ECO:0007669"/>
    <property type="project" value="UniProtKB-KW"/>
</dbReference>
<evidence type="ECO:0000313" key="4">
    <source>
        <dbReference type="EMBL" id="CAG5058239.1"/>
    </source>
</evidence>
<proteinExistence type="predicted"/>
<protein>
    <submittedName>
        <fullName evidence="4">(apollo) hypothetical protein</fullName>
    </submittedName>
</protein>
<name>A0A8S3YAE7_PARAO</name>